<gene>
    <name evidence="4" type="ORF">ATC03_04660</name>
</gene>
<organism evidence="4 5">
    <name type="scientific">Agromyces aureus</name>
    <dbReference type="NCBI Taxonomy" id="453304"/>
    <lineage>
        <taxon>Bacteria</taxon>
        <taxon>Bacillati</taxon>
        <taxon>Actinomycetota</taxon>
        <taxon>Actinomycetes</taxon>
        <taxon>Micrococcales</taxon>
        <taxon>Microbacteriaceae</taxon>
        <taxon>Agromyces</taxon>
    </lineage>
</organism>
<keyword evidence="4" id="KW-0489">Methyltransferase</keyword>
<dbReference type="GO" id="GO:0032259">
    <property type="term" value="P:methylation"/>
    <property type="evidence" value="ECO:0007669"/>
    <property type="project" value="UniProtKB-KW"/>
</dbReference>
<feature type="domain" description="Methyltransferase" evidence="3">
    <location>
        <begin position="67"/>
        <end position="160"/>
    </location>
</feature>
<evidence type="ECO:0000313" key="5">
    <source>
        <dbReference type="Proteomes" id="UP000078437"/>
    </source>
</evidence>
<accession>A0A191WD74</accession>
<dbReference type="Proteomes" id="UP000078437">
    <property type="component" value="Chromosome"/>
</dbReference>
<keyword evidence="1 4" id="KW-0808">Transferase</keyword>
<dbReference type="GO" id="GO:0008168">
    <property type="term" value="F:methyltransferase activity"/>
    <property type="evidence" value="ECO:0007669"/>
    <property type="project" value="UniProtKB-KW"/>
</dbReference>
<feature type="compositionally biased region" description="Basic and acidic residues" evidence="2">
    <location>
        <begin position="1"/>
        <end position="23"/>
    </location>
</feature>
<dbReference type="Gene3D" id="3.40.50.150">
    <property type="entry name" value="Vaccinia Virus protein VP39"/>
    <property type="match status" value="1"/>
</dbReference>
<dbReference type="InterPro" id="IPR029063">
    <property type="entry name" value="SAM-dependent_MTases_sf"/>
</dbReference>
<dbReference type="CDD" id="cd02440">
    <property type="entry name" value="AdoMet_MTases"/>
    <property type="match status" value="1"/>
</dbReference>
<dbReference type="PANTHER" id="PTHR43861">
    <property type="entry name" value="TRANS-ACONITATE 2-METHYLTRANSFERASE-RELATED"/>
    <property type="match status" value="1"/>
</dbReference>
<dbReference type="STRING" id="453304.ATC03_04660"/>
<dbReference type="AlphaFoldDB" id="A0A191WD74"/>
<evidence type="ECO:0000313" key="4">
    <source>
        <dbReference type="EMBL" id="ANJ26129.1"/>
    </source>
</evidence>
<reference evidence="4 5" key="1">
    <citation type="journal article" date="2016" name="Int. J. Syst. Evol. Microbiol.">
        <title>Agromyces aureus sp. nov., isolated from the rhizosphere of Salix caprea L. grown in a heavy-metal-contaminated soil.</title>
        <authorList>
            <person name="Corretto E."/>
            <person name="Antonielli L."/>
            <person name="Sessitsch A."/>
            <person name="Compant S."/>
            <person name="Gorfer M."/>
            <person name="Kuffner M."/>
            <person name="Brader G."/>
        </authorList>
    </citation>
    <scope>NUCLEOTIDE SEQUENCE [LARGE SCALE GENOMIC DNA]</scope>
    <source>
        <strain evidence="4 5">AR33</strain>
    </source>
</reference>
<evidence type="ECO:0000259" key="3">
    <source>
        <dbReference type="Pfam" id="PF13649"/>
    </source>
</evidence>
<dbReference type="PANTHER" id="PTHR43861:SF3">
    <property type="entry name" value="PUTATIVE (AFU_ORTHOLOGUE AFUA_2G14390)-RELATED"/>
    <property type="match status" value="1"/>
</dbReference>
<protein>
    <submittedName>
        <fullName evidence="4">Methyltransferase type 11</fullName>
    </submittedName>
</protein>
<name>A0A191WD74_9MICO</name>
<dbReference type="EMBL" id="CP013979">
    <property type="protein sequence ID" value="ANJ26129.1"/>
    <property type="molecule type" value="Genomic_DNA"/>
</dbReference>
<dbReference type="KEGG" id="agy:ATC03_04660"/>
<dbReference type="RefSeq" id="WP_067873719.1">
    <property type="nucleotide sequence ID" value="NZ_CP013979.1"/>
</dbReference>
<dbReference type="SUPFAM" id="SSF53335">
    <property type="entry name" value="S-adenosyl-L-methionine-dependent methyltransferases"/>
    <property type="match status" value="1"/>
</dbReference>
<feature type="region of interest" description="Disordered" evidence="2">
    <location>
        <begin position="1"/>
        <end position="27"/>
    </location>
</feature>
<dbReference type="InterPro" id="IPR041698">
    <property type="entry name" value="Methyltransf_25"/>
</dbReference>
<evidence type="ECO:0000256" key="1">
    <source>
        <dbReference type="ARBA" id="ARBA00022679"/>
    </source>
</evidence>
<keyword evidence="5" id="KW-1185">Reference proteome</keyword>
<reference evidence="5" key="2">
    <citation type="submission" date="2016-01" db="EMBL/GenBank/DDBJ databases">
        <title>Complete genome sequence of Agromyces aureus AR33T and comparison with related organisms.</title>
        <authorList>
            <person name="Corretto E."/>
            <person name="Antonielli L."/>
            <person name="Sessitsch A."/>
            <person name="Brader G."/>
        </authorList>
    </citation>
    <scope>NUCLEOTIDE SEQUENCE [LARGE SCALE GENOMIC DNA]</scope>
    <source>
        <strain evidence="5">AR33</strain>
    </source>
</reference>
<sequence>MSRHEHEHPETSADHGMGGRDDTAPASEMFEPDAWNERYAGDEQVWSGRPNAQLIAEASSLSPGTALDVGCGEGGDVIWLAQQGWRVTGADFSANGLARAARHADEAGVADRTDWWQVDARTFDPAGREFDLVTTHFLHPPEAGMVDVTRRLAQAVAPGGHLLVVGHAPSETFTHLSASHRDAMFLAEDLLASLPDDFEPVVVEQRPRTMTRDGATRDVHDATLLARRRAR</sequence>
<proteinExistence type="predicted"/>
<evidence type="ECO:0000256" key="2">
    <source>
        <dbReference type="SAM" id="MobiDB-lite"/>
    </source>
</evidence>
<dbReference type="Pfam" id="PF13649">
    <property type="entry name" value="Methyltransf_25"/>
    <property type="match status" value="1"/>
</dbReference>